<dbReference type="InterPro" id="IPR036028">
    <property type="entry name" value="SH3-like_dom_sf"/>
</dbReference>
<keyword evidence="6" id="KW-1185">Reference proteome</keyword>
<dbReference type="PANTHER" id="PTHR46026:SF1">
    <property type="entry name" value="RHO-TYPE GUANINE NUCLEOTIDE EXCHANGE FACTOR, ISOFORM F"/>
    <property type="match status" value="1"/>
</dbReference>
<protein>
    <recommendedName>
        <fullName evidence="4">SH3 domain-containing protein</fullName>
    </recommendedName>
</protein>
<dbReference type="EMBL" id="JAAAHW010000481">
    <property type="protein sequence ID" value="KAG0001960.1"/>
    <property type="molecule type" value="Genomic_DNA"/>
</dbReference>
<dbReference type="PRINTS" id="PR00452">
    <property type="entry name" value="SH3DOMAIN"/>
</dbReference>
<dbReference type="AlphaFoldDB" id="A0A9P6MIT6"/>
<evidence type="ECO:0000313" key="6">
    <source>
        <dbReference type="Proteomes" id="UP000749646"/>
    </source>
</evidence>
<evidence type="ECO:0000259" key="4">
    <source>
        <dbReference type="PROSITE" id="PS50002"/>
    </source>
</evidence>
<feature type="domain" description="SH3" evidence="4">
    <location>
        <begin position="70"/>
        <end position="131"/>
    </location>
</feature>
<dbReference type="SUPFAM" id="SSF50044">
    <property type="entry name" value="SH3-domain"/>
    <property type="match status" value="1"/>
</dbReference>
<dbReference type="Gene3D" id="2.30.30.40">
    <property type="entry name" value="SH3 Domains"/>
    <property type="match status" value="1"/>
</dbReference>
<dbReference type="Pfam" id="PF00018">
    <property type="entry name" value="SH3_1"/>
    <property type="match status" value="1"/>
</dbReference>
<proteinExistence type="predicted"/>
<dbReference type="PANTHER" id="PTHR46026">
    <property type="entry name" value="RHO-TYPE GUANINE NUCLEOTIDE EXCHANGE FACTOR, ISOFORM F"/>
    <property type="match status" value="1"/>
</dbReference>
<dbReference type="InterPro" id="IPR001452">
    <property type="entry name" value="SH3_domain"/>
</dbReference>
<sequence>MDALHPQQQQPHSAAAVTTTTTTTTPLAESSSTTLNQRLQQLNPTLIQLQQQSALLPSVDLHQASDETYPFIIVVRALYPYRSEDSTTVSLSFQKDDLIQVVAQLESGWWYGFCNDARGWFPSNFVEEISQAELDDDEDDMDQDSQDEMA</sequence>
<comment type="caution">
    <text evidence="5">The sequence shown here is derived from an EMBL/GenBank/DDBJ whole genome shotgun (WGS) entry which is preliminary data.</text>
</comment>
<name>A0A9P6MIT6_9FUNG</name>
<accession>A0A9P6MIT6</accession>
<gene>
    <name evidence="5" type="ORF">BGZ65_003040</name>
</gene>
<dbReference type="PROSITE" id="PS50002">
    <property type="entry name" value="SH3"/>
    <property type="match status" value="1"/>
</dbReference>
<organism evidence="5 6">
    <name type="scientific">Modicella reniformis</name>
    <dbReference type="NCBI Taxonomy" id="1440133"/>
    <lineage>
        <taxon>Eukaryota</taxon>
        <taxon>Fungi</taxon>
        <taxon>Fungi incertae sedis</taxon>
        <taxon>Mucoromycota</taxon>
        <taxon>Mortierellomycotina</taxon>
        <taxon>Mortierellomycetes</taxon>
        <taxon>Mortierellales</taxon>
        <taxon>Mortierellaceae</taxon>
        <taxon>Modicella</taxon>
    </lineage>
</organism>
<evidence type="ECO:0000256" key="1">
    <source>
        <dbReference type="ARBA" id="ARBA00022443"/>
    </source>
</evidence>
<dbReference type="SMART" id="SM00326">
    <property type="entry name" value="SH3"/>
    <property type="match status" value="1"/>
</dbReference>
<dbReference type="OrthoDB" id="10255964at2759"/>
<feature type="non-terminal residue" evidence="5">
    <location>
        <position position="150"/>
    </location>
</feature>
<evidence type="ECO:0000256" key="3">
    <source>
        <dbReference type="SAM" id="MobiDB-lite"/>
    </source>
</evidence>
<evidence type="ECO:0000256" key="2">
    <source>
        <dbReference type="PROSITE-ProRule" id="PRU00192"/>
    </source>
</evidence>
<keyword evidence="1 2" id="KW-0728">SH3 domain</keyword>
<dbReference type="Proteomes" id="UP000749646">
    <property type="component" value="Unassembled WGS sequence"/>
</dbReference>
<feature type="region of interest" description="Disordered" evidence="3">
    <location>
        <begin position="1"/>
        <end position="32"/>
    </location>
</feature>
<reference evidence="5" key="1">
    <citation type="journal article" date="2020" name="Fungal Divers.">
        <title>Resolving the Mortierellaceae phylogeny through synthesis of multi-gene phylogenetics and phylogenomics.</title>
        <authorList>
            <person name="Vandepol N."/>
            <person name="Liber J."/>
            <person name="Desiro A."/>
            <person name="Na H."/>
            <person name="Kennedy M."/>
            <person name="Barry K."/>
            <person name="Grigoriev I.V."/>
            <person name="Miller A.N."/>
            <person name="O'Donnell K."/>
            <person name="Stajich J.E."/>
            <person name="Bonito G."/>
        </authorList>
    </citation>
    <scope>NUCLEOTIDE SEQUENCE</scope>
    <source>
        <strain evidence="5">MES-2147</strain>
    </source>
</reference>
<evidence type="ECO:0000313" key="5">
    <source>
        <dbReference type="EMBL" id="KAG0001960.1"/>
    </source>
</evidence>